<proteinExistence type="predicted"/>
<comment type="caution">
    <text evidence="3">The sequence shown here is derived from an EMBL/GenBank/DDBJ whole genome shotgun (WGS) entry which is preliminary data.</text>
</comment>
<dbReference type="PANTHER" id="PTHR43798">
    <property type="entry name" value="MONOACYLGLYCEROL LIPASE"/>
    <property type="match status" value="1"/>
</dbReference>
<protein>
    <submittedName>
        <fullName evidence="3">Alpha/beta hydrolase</fullName>
    </submittedName>
</protein>
<keyword evidence="4" id="KW-1185">Reference proteome</keyword>
<dbReference type="SUPFAM" id="SSF53474">
    <property type="entry name" value="alpha/beta-Hydrolases"/>
    <property type="match status" value="1"/>
</dbReference>
<dbReference type="EMBL" id="BMHV01000020">
    <property type="protein sequence ID" value="GGF70440.1"/>
    <property type="molecule type" value="Genomic_DNA"/>
</dbReference>
<dbReference type="InterPro" id="IPR000073">
    <property type="entry name" value="AB_hydrolase_1"/>
</dbReference>
<name>A0A917C3H3_9PROT</name>
<evidence type="ECO:0000313" key="4">
    <source>
        <dbReference type="Proteomes" id="UP000632498"/>
    </source>
</evidence>
<dbReference type="Pfam" id="PF00561">
    <property type="entry name" value="Abhydrolase_1"/>
    <property type="match status" value="1"/>
</dbReference>
<accession>A0A917C3H3</accession>
<sequence>MNKYNEKEISAADGLRLYVRDYRETDHTKRPILCLSGLTRNSQDFENIADYLNRLGHRVVTFDYRGRGKSEYDANWENYNPAVYVSDIFNVASALGLHNCHLIGTSLGGLLSMAMCVVSPGLVHSVILNDVGPDLDETGVEKIIAYTGDGESVTDLEGAVQKLKKHYKDEHGFVDADWHRIAQKTYKLDKGRYVPSWDVKIADSLRESTTHDQKQDLWPYFYALADRPVLLIRGEVSSVFKREAYQRMLESLPRITGIEVKNVGHAPTLDEEEVRQAVLNFISA</sequence>
<dbReference type="Proteomes" id="UP000632498">
    <property type="component" value="Unassembled WGS sequence"/>
</dbReference>
<dbReference type="GO" id="GO:0016020">
    <property type="term" value="C:membrane"/>
    <property type="evidence" value="ECO:0007669"/>
    <property type="project" value="TreeGrafter"/>
</dbReference>
<evidence type="ECO:0000256" key="1">
    <source>
        <dbReference type="ARBA" id="ARBA00022801"/>
    </source>
</evidence>
<dbReference type="GO" id="GO:0016787">
    <property type="term" value="F:hydrolase activity"/>
    <property type="evidence" value="ECO:0007669"/>
    <property type="project" value="UniProtKB-KW"/>
</dbReference>
<reference evidence="3" key="1">
    <citation type="journal article" date="2014" name="Int. J. Syst. Evol. Microbiol.">
        <title>Complete genome sequence of Corynebacterium casei LMG S-19264T (=DSM 44701T), isolated from a smear-ripened cheese.</title>
        <authorList>
            <consortium name="US DOE Joint Genome Institute (JGI-PGF)"/>
            <person name="Walter F."/>
            <person name="Albersmeier A."/>
            <person name="Kalinowski J."/>
            <person name="Ruckert C."/>
        </authorList>
    </citation>
    <scope>NUCLEOTIDE SEQUENCE</scope>
    <source>
        <strain evidence="3">CGMCC 1.15254</strain>
    </source>
</reference>
<organism evidence="3 4">
    <name type="scientific">Terasakiella brassicae</name>
    <dbReference type="NCBI Taxonomy" id="1634917"/>
    <lineage>
        <taxon>Bacteria</taxon>
        <taxon>Pseudomonadati</taxon>
        <taxon>Pseudomonadota</taxon>
        <taxon>Alphaproteobacteria</taxon>
        <taxon>Rhodospirillales</taxon>
        <taxon>Terasakiellaceae</taxon>
        <taxon>Terasakiella</taxon>
    </lineage>
</organism>
<dbReference type="Gene3D" id="3.40.50.1820">
    <property type="entry name" value="alpha/beta hydrolase"/>
    <property type="match status" value="1"/>
</dbReference>
<keyword evidence="1 3" id="KW-0378">Hydrolase</keyword>
<dbReference type="AlphaFoldDB" id="A0A917C3H3"/>
<gene>
    <name evidence="3" type="ORF">GCM10011332_25530</name>
</gene>
<reference evidence="3" key="2">
    <citation type="submission" date="2020-09" db="EMBL/GenBank/DDBJ databases">
        <authorList>
            <person name="Sun Q."/>
            <person name="Zhou Y."/>
        </authorList>
    </citation>
    <scope>NUCLEOTIDE SEQUENCE</scope>
    <source>
        <strain evidence="3">CGMCC 1.15254</strain>
    </source>
</reference>
<feature type="domain" description="AB hydrolase-1" evidence="2">
    <location>
        <begin position="31"/>
        <end position="270"/>
    </location>
</feature>
<dbReference type="RefSeq" id="WP_188665905.1">
    <property type="nucleotide sequence ID" value="NZ_BMHV01000020.1"/>
</dbReference>
<dbReference type="PANTHER" id="PTHR43798:SF31">
    <property type="entry name" value="AB HYDROLASE SUPERFAMILY PROTEIN YCLE"/>
    <property type="match status" value="1"/>
</dbReference>
<dbReference type="InterPro" id="IPR029058">
    <property type="entry name" value="AB_hydrolase_fold"/>
</dbReference>
<evidence type="ECO:0000259" key="2">
    <source>
        <dbReference type="Pfam" id="PF00561"/>
    </source>
</evidence>
<dbReference type="InterPro" id="IPR050266">
    <property type="entry name" value="AB_hydrolase_sf"/>
</dbReference>
<evidence type="ECO:0000313" key="3">
    <source>
        <dbReference type="EMBL" id="GGF70440.1"/>
    </source>
</evidence>